<sequence>MVVLSESVPTGRGLSSSTTTIPVVPDVAPWPPASGGNIRNVFNASRRRIGSPLNHHVLSPVPSPILLVAFPLSLSLFSHQHLMQYRSSFPRPLSIKLQWINKVAPLATRDPGENEGNSDHSGSDVFGDEDQLPQNTI</sequence>
<organism evidence="2 3">
    <name type="scientific">Paracoccidioides lutzii (strain ATCC MYA-826 / Pb01)</name>
    <name type="common">Paracoccidioides brasiliensis</name>
    <dbReference type="NCBI Taxonomy" id="502779"/>
    <lineage>
        <taxon>Eukaryota</taxon>
        <taxon>Fungi</taxon>
        <taxon>Dikarya</taxon>
        <taxon>Ascomycota</taxon>
        <taxon>Pezizomycotina</taxon>
        <taxon>Eurotiomycetes</taxon>
        <taxon>Eurotiomycetidae</taxon>
        <taxon>Onygenales</taxon>
        <taxon>Ajellomycetaceae</taxon>
        <taxon>Paracoccidioides</taxon>
    </lineage>
</organism>
<keyword evidence="3" id="KW-1185">Reference proteome</keyword>
<dbReference type="HOGENOM" id="CLU_1865733_0_0_1"/>
<proteinExistence type="predicted"/>
<dbReference type="Proteomes" id="UP000002059">
    <property type="component" value="Partially assembled WGS sequence"/>
</dbReference>
<dbReference type="EMBL" id="KN293998">
    <property type="protein sequence ID" value="EEH41106.2"/>
    <property type="molecule type" value="Genomic_DNA"/>
</dbReference>
<reference evidence="2 3" key="1">
    <citation type="journal article" date="2011" name="PLoS Genet.">
        <title>Comparative genomic analysis of human fungal pathogens causing paracoccidioidomycosis.</title>
        <authorList>
            <person name="Desjardins C.A."/>
            <person name="Champion M.D."/>
            <person name="Holder J.W."/>
            <person name="Muszewska A."/>
            <person name="Goldberg J."/>
            <person name="Bailao A.M."/>
            <person name="Brigido M.M."/>
            <person name="Ferreira M.E."/>
            <person name="Garcia A.M."/>
            <person name="Grynberg M."/>
            <person name="Gujja S."/>
            <person name="Heiman D.I."/>
            <person name="Henn M.R."/>
            <person name="Kodira C.D."/>
            <person name="Leon-Narvaez H."/>
            <person name="Longo L.V."/>
            <person name="Ma L.J."/>
            <person name="Malavazi I."/>
            <person name="Matsuo A.L."/>
            <person name="Morais F.V."/>
            <person name="Pereira M."/>
            <person name="Rodriguez-Brito S."/>
            <person name="Sakthikumar S."/>
            <person name="Salem-Izacc S.M."/>
            <person name="Sykes S.M."/>
            <person name="Teixeira M.M."/>
            <person name="Vallejo M.C."/>
            <person name="Walter M.E."/>
            <person name="Yandava C."/>
            <person name="Young S."/>
            <person name="Zeng Q."/>
            <person name="Zucker J."/>
            <person name="Felipe M.S."/>
            <person name="Goldman G.H."/>
            <person name="Haas B.J."/>
            <person name="McEwen J.G."/>
            <person name="Nino-Vega G."/>
            <person name="Puccia R."/>
            <person name="San-Blas G."/>
            <person name="Soares C.M."/>
            <person name="Birren B.W."/>
            <person name="Cuomo C.A."/>
        </authorList>
    </citation>
    <scope>NUCLEOTIDE SEQUENCE [LARGE SCALE GENOMIC DNA]</scope>
    <source>
        <strain evidence="3">ATCC MYA-826 / Pb01</strain>
    </source>
</reference>
<accession>C1GX18</accession>
<name>C1GX18_PARBA</name>
<dbReference type="VEuPathDB" id="FungiDB:PAAG_03392"/>
<feature type="region of interest" description="Disordered" evidence="1">
    <location>
        <begin position="107"/>
        <end position="137"/>
    </location>
</feature>
<dbReference type="AlphaFoldDB" id="C1GX18"/>
<dbReference type="KEGG" id="pbl:PAAG_03392"/>
<dbReference type="GeneID" id="9098226"/>
<evidence type="ECO:0000256" key="1">
    <source>
        <dbReference type="SAM" id="MobiDB-lite"/>
    </source>
</evidence>
<gene>
    <name evidence="2" type="ORF">PAAG_03392</name>
</gene>
<dbReference type="RefSeq" id="XP_015701929.1">
    <property type="nucleotide sequence ID" value="XM_015844955.1"/>
</dbReference>
<protein>
    <submittedName>
        <fullName evidence="2">Uncharacterized protein</fullName>
    </submittedName>
</protein>
<evidence type="ECO:0000313" key="3">
    <source>
        <dbReference type="Proteomes" id="UP000002059"/>
    </source>
</evidence>
<evidence type="ECO:0000313" key="2">
    <source>
        <dbReference type="EMBL" id="EEH41106.2"/>
    </source>
</evidence>